<dbReference type="NCBIfam" id="TIGR01890">
    <property type="entry name" value="N-Ac-Glu-synth"/>
    <property type="match status" value="1"/>
</dbReference>
<evidence type="ECO:0000256" key="6">
    <source>
        <dbReference type="HAMAP-Rule" id="MF_01105"/>
    </source>
</evidence>
<sequence length="445" mass="49256">MNTRAGNQEFFHNNRFIHDFRQASPYIHHFNGKTLVLAISSHVLVSDKLAALAADILLLTSLGMRLVIIHGCSQYIQAIAGRSTAISIDENPITDEAALELVKQASGIARFNLEAALSMIPTQIMEHSTPNIRIAGGNFLRAKPLGVINGIDMCYSGCVRKVDATAIEERLAHNQLVLISPIGHSLSGQCYRLQVNEVAQAVSEAISAEKLIFLGTQQGLLDEQQQTISKLNCIEIRQLLARNITDKRQTELLQTAAHVLEHGVQRVHVLSGLQDGSLLQELFTREGSGTAMAKAPFMRIRPAENKDIGEILQLIAPLEATGVLLPRDSEYMENHIHEFSVLEQDCYVYGCVALHVYPEENAGELACLIVSPDARARGYGELLLAHVIKQAQELQLQALFALSTHTGDWFVERGFSSATLAQLPAERQQQYTSNKRRSKIFRRQL</sequence>
<dbReference type="EC" id="2.3.1.1" evidence="6"/>
<keyword evidence="6" id="KW-0963">Cytoplasm</keyword>
<dbReference type="RefSeq" id="WP_100089388.1">
    <property type="nucleotide sequence ID" value="NZ_MDVB01000110.1"/>
</dbReference>
<evidence type="ECO:0000313" key="8">
    <source>
        <dbReference type="EMBL" id="PIT13017.1"/>
    </source>
</evidence>
<dbReference type="GO" id="GO:0005737">
    <property type="term" value="C:cytoplasm"/>
    <property type="evidence" value="ECO:0007669"/>
    <property type="project" value="UniProtKB-SubCell"/>
</dbReference>
<accession>A0A2N9WRV3</accession>
<dbReference type="InterPro" id="IPR001048">
    <property type="entry name" value="Asp/Glu/Uridylate_kinase"/>
</dbReference>
<comment type="pathway">
    <text evidence="1 6">Amino-acid biosynthesis; L-arginine biosynthesis; N(2)-acetyl-L-ornithine from L-glutamate: step 1/4.</text>
</comment>
<keyword evidence="4 6" id="KW-0012">Acyltransferase</keyword>
<evidence type="ECO:0000313" key="9">
    <source>
        <dbReference type="Proteomes" id="UP000231293"/>
    </source>
</evidence>
<evidence type="ECO:0000256" key="1">
    <source>
        <dbReference type="ARBA" id="ARBA00004925"/>
    </source>
</evidence>
<dbReference type="Gene3D" id="3.40.1160.10">
    <property type="entry name" value="Acetylglutamate kinase-like"/>
    <property type="match status" value="1"/>
</dbReference>
<comment type="caution">
    <text evidence="8">The sequence shown here is derived from an EMBL/GenBank/DDBJ whole genome shotgun (WGS) entry which is preliminary data.</text>
</comment>
<dbReference type="Gene3D" id="3.40.630.30">
    <property type="match status" value="1"/>
</dbReference>
<comment type="similarity">
    <text evidence="2 6">Belongs to the acetyltransferase family. ArgA subfamily.</text>
</comment>
<dbReference type="InterPro" id="IPR016181">
    <property type="entry name" value="Acyl_CoA_acyltransferase"/>
</dbReference>
<dbReference type="AlphaFoldDB" id="A0A2N9WRV3"/>
<name>A0A2N9WRV3_9NEIS</name>
<dbReference type="Proteomes" id="UP000231293">
    <property type="component" value="Unassembled WGS sequence"/>
</dbReference>
<reference evidence="8 9" key="1">
    <citation type="journal article" date="2017" name="MBio">
        <title>Type VI secretion-mediated competition in the bee gut microbiome.</title>
        <authorList>
            <person name="Steele M.I."/>
            <person name="Kwong W.K."/>
            <person name="Powell J.E."/>
            <person name="Whiteley M."/>
            <person name="Moran N.A."/>
        </authorList>
    </citation>
    <scope>NUCLEOTIDE SEQUENCE [LARGE SCALE GENOMIC DNA]</scope>
    <source>
        <strain evidence="8 9">App2-2</strain>
    </source>
</reference>
<feature type="domain" description="N-acetyltransferase" evidence="7">
    <location>
        <begin position="298"/>
        <end position="438"/>
    </location>
</feature>
<dbReference type="InterPro" id="IPR000182">
    <property type="entry name" value="GNAT_dom"/>
</dbReference>
<protein>
    <recommendedName>
        <fullName evidence="6">Amino-acid acetyltransferase</fullName>
        <ecNumber evidence="6">2.3.1.1</ecNumber>
    </recommendedName>
    <alternativeName>
        <fullName evidence="6">N-acetylglutamate synthase</fullName>
        <shortName evidence="6">AGS</shortName>
        <shortName evidence="6">NAGS</shortName>
    </alternativeName>
</protein>
<keyword evidence="6" id="KW-0055">Arginine biosynthesis</keyword>
<dbReference type="Pfam" id="PF00696">
    <property type="entry name" value="AA_kinase"/>
    <property type="match status" value="1"/>
</dbReference>
<dbReference type="GO" id="GO:0006526">
    <property type="term" value="P:L-arginine biosynthetic process"/>
    <property type="evidence" value="ECO:0007669"/>
    <property type="project" value="UniProtKB-UniRule"/>
</dbReference>
<dbReference type="InterPro" id="IPR036393">
    <property type="entry name" value="AceGlu_kinase-like_sf"/>
</dbReference>
<proteinExistence type="inferred from homology"/>
<dbReference type="NCBIfam" id="NF003641">
    <property type="entry name" value="PRK05279.1"/>
    <property type="match status" value="1"/>
</dbReference>
<dbReference type="SUPFAM" id="SSF53633">
    <property type="entry name" value="Carbamate kinase-like"/>
    <property type="match status" value="1"/>
</dbReference>
<dbReference type="Pfam" id="PF00583">
    <property type="entry name" value="Acetyltransf_1"/>
    <property type="match status" value="1"/>
</dbReference>
<evidence type="ECO:0000256" key="5">
    <source>
        <dbReference type="ARBA" id="ARBA00048372"/>
    </source>
</evidence>
<dbReference type="PIRSF" id="PIRSF000423">
    <property type="entry name" value="ArgA"/>
    <property type="match status" value="1"/>
</dbReference>
<keyword evidence="6" id="KW-0028">Amino-acid biosynthesis</keyword>
<evidence type="ECO:0000256" key="4">
    <source>
        <dbReference type="ARBA" id="ARBA00023315"/>
    </source>
</evidence>
<dbReference type="PROSITE" id="PS51186">
    <property type="entry name" value="GNAT"/>
    <property type="match status" value="1"/>
</dbReference>
<dbReference type="CDD" id="cd04301">
    <property type="entry name" value="NAT_SF"/>
    <property type="match status" value="1"/>
</dbReference>
<dbReference type="EMBL" id="MDVB01000110">
    <property type="protein sequence ID" value="PIT13017.1"/>
    <property type="molecule type" value="Genomic_DNA"/>
</dbReference>
<evidence type="ECO:0000256" key="2">
    <source>
        <dbReference type="ARBA" id="ARBA00009145"/>
    </source>
</evidence>
<evidence type="ECO:0000259" key="7">
    <source>
        <dbReference type="PROSITE" id="PS51186"/>
    </source>
</evidence>
<comment type="subcellular location">
    <subcellularLocation>
        <location evidence="6">Cytoplasm</location>
    </subcellularLocation>
</comment>
<gene>
    <name evidence="6" type="primary">argA</name>
    <name evidence="8" type="ORF">BGI32_11695</name>
</gene>
<dbReference type="HAMAP" id="MF_01105">
    <property type="entry name" value="N_acetyl_glu_synth"/>
    <property type="match status" value="1"/>
</dbReference>
<dbReference type="GO" id="GO:0004042">
    <property type="term" value="F:L-glutamate N-acetyltransferase activity"/>
    <property type="evidence" value="ECO:0007669"/>
    <property type="project" value="UniProtKB-UniRule"/>
</dbReference>
<dbReference type="UniPathway" id="UPA00068">
    <property type="reaction ID" value="UER00106"/>
</dbReference>
<organism evidence="8 9">
    <name type="scientific">Snodgrassella alvi</name>
    <dbReference type="NCBI Taxonomy" id="1196083"/>
    <lineage>
        <taxon>Bacteria</taxon>
        <taxon>Pseudomonadati</taxon>
        <taxon>Pseudomonadota</taxon>
        <taxon>Betaproteobacteria</taxon>
        <taxon>Neisseriales</taxon>
        <taxon>Neisseriaceae</taxon>
        <taxon>Snodgrassella</taxon>
    </lineage>
</organism>
<evidence type="ECO:0000256" key="3">
    <source>
        <dbReference type="ARBA" id="ARBA00022679"/>
    </source>
</evidence>
<dbReference type="PANTHER" id="PTHR30602:SF12">
    <property type="entry name" value="AMINO-ACID ACETYLTRANSFERASE NAGS1, CHLOROPLASTIC-RELATED"/>
    <property type="match status" value="1"/>
</dbReference>
<comment type="miscellaneous">
    <text evidence="6">In bacteria which possess the bifunctional enzyme ornithine acetyltransferase/N-acetylglutamate synthase (ArgJ), ArgA fulfills an anaplerotic role.</text>
</comment>
<dbReference type="PANTHER" id="PTHR30602">
    <property type="entry name" value="AMINO-ACID ACETYLTRANSFERASE"/>
    <property type="match status" value="1"/>
</dbReference>
<dbReference type="InterPro" id="IPR010167">
    <property type="entry name" value="NH2A_AcTrfase"/>
</dbReference>
<keyword evidence="3 6" id="KW-0808">Transferase</keyword>
<dbReference type="SUPFAM" id="SSF55729">
    <property type="entry name" value="Acyl-CoA N-acyltransferases (Nat)"/>
    <property type="match status" value="1"/>
</dbReference>
<comment type="catalytic activity">
    <reaction evidence="5 6">
        <text>L-glutamate + acetyl-CoA = N-acetyl-L-glutamate + CoA + H(+)</text>
        <dbReference type="Rhea" id="RHEA:24292"/>
        <dbReference type="ChEBI" id="CHEBI:15378"/>
        <dbReference type="ChEBI" id="CHEBI:29985"/>
        <dbReference type="ChEBI" id="CHEBI:44337"/>
        <dbReference type="ChEBI" id="CHEBI:57287"/>
        <dbReference type="ChEBI" id="CHEBI:57288"/>
        <dbReference type="EC" id="2.3.1.1"/>
    </reaction>
</comment>